<dbReference type="FunFam" id="2.20.25.350:FF:000001">
    <property type="entry name" value="Eukaryotic translation initiation factor 5"/>
    <property type="match status" value="1"/>
</dbReference>
<keyword evidence="4" id="KW-0648">Protein biosynthesis</keyword>
<dbReference type="GO" id="GO:0042256">
    <property type="term" value="P:cytosolic ribosome assembly"/>
    <property type="evidence" value="ECO:0007669"/>
    <property type="project" value="EnsemblFungi"/>
</dbReference>
<comment type="similarity">
    <text evidence="1">Belongs to the eIF-2-beta/eIF-5 family.</text>
</comment>
<evidence type="ECO:0000256" key="1">
    <source>
        <dbReference type="ARBA" id="ARBA00010397"/>
    </source>
</evidence>
<keyword evidence="9" id="KW-1185">Reference proteome</keyword>
<dbReference type="AlphaFoldDB" id="A0A0W4ZK01"/>
<dbReference type="GO" id="GO:0005096">
    <property type="term" value="F:GTPase activator activity"/>
    <property type="evidence" value="ECO:0007669"/>
    <property type="project" value="EnsemblFungi"/>
</dbReference>
<dbReference type="GO" id="GO:0005092">
    <property type="term" value="F:GDP-dissociation inhibitor activity"/>
    <property type="evidence" value="ECO:0007669"/>
    <property type="project" value="EnsemblFungi"/>
</dbReference>
<comment type="caution">
    <text evidence="8">The sequence shown here is derived from an EMBL/GenBank/DDBJ whole genome shotgun (WGS) entry which is preliminary data.</text>
</comment>
<dbReference type="SUPFAM" id="SSF75689">
    <property type="entry name" value="Zinc-binding domain of translation initiation factor 2 beta"/>
    <property type="match status" value="1"/>
</dbReference>
<keyword evidence="5" id="KW-0342">GTP-binding</keyword>
<gene>
    <name evidence="8" type="ORF">T551_02537</name>
</gene>
<dbReference type="FunFam" id="1.25.40.180:FF:000031">
    <property type="entry name" value="Eukaryotic translation initiation factor 5"/>
    <property type="match status" value="1"/>
</dbReference>
<dbReference type="Proteomes" id="UP000053447">
    <property type="component" value="Unassembled WGS sequence"/>
</dbReference>
<dbReference type="Gene3D" id="2.20.25.350">
    <property type="match status" value="1"/>
</dbReference>
<keyword evidence="3" id="KW-0547">Nucleotide-binding</keyword>
<feature type="region of interest" description="Disordered" evidence="6">
    <location>
        <begin position="136"/>
        <end position="174"/>
    </location>
</feature>
<evidence type="ECO:0000256" key="4">
    <source>
        <dbReference type="ARBA" id="ARBA00022917"/>
    </source>
</evidence>
<dbReference type="GO" id="GO:0045947">
    <property type="term" value="P:negative regulation of translational initiation"/>
    <property type="evidence" value="ECO:0007669"/>
    <property type="project" value="EnsemblFungi"/>
</dbReference>
<dbReference type="RefSeq" id="XP_018229022.1">
    <property type="nucleotide sequence ID" value="XM_018374800.1"/>
</dbReference>
<accession>A0A0W4ZK01</accession>
<dbReference type="GO" id="GO:0071074">
    <property type="term" value="F:eukaryotic initiation factor eIF2 binding"/>
    <property type="evidence" value="ECO:0007669"/>
    <property type="project" value="TreeGrafter"/>
</dbReference>
<dbReference type="InterPro" id="IPR002735">
    <property type="entry name" value="Transl_init_fac_IF2/IF5_dom"/>
</dbReference>
<name>A0A0W4ZK01_PNEJ7</name>
<dbReference type="InterPro" id="IPR016189">
    <property type="entry name" value="Transl_init_fac_IF2/IF5_N"/>
</dbReference>
<evidence type="ECO:0000256" key="3">
    <source>
        <dbReference type="ARBA" id="ARBA00022741"/>
    </source>
</evidence>
<dbReference type="GO" id="GO:0001732">
    <property type="term" value="P:formation of cytoplasmic translation initiation complex"/>
    <property type="evidence" value="ECO:0007669"/>
    <property type="project" value="EnsemblFungi"/>
</dbReference>
<dbReference type="GO" id="GO:0005525">
    <property type="term" value="F:GTP binding"/>
    <property type="evidence" value="ECO:0007669"/>
    <property type="project" value="UniProtKB-KW"/>
</dbReference>
<dbReference type="SUPFAM" id="SSF100966">
    <property type="entry name" value="Translation initiation factor 2 beta, aIF2beta, N-terminal domain"/>
    <property type="match status" value="1"/>
</dbReference>
<evidence type="ECO:0000256" key="2">
    <source>
        <dbReference type="ARBA" id="ARBA00022540"/>
    </source>
</evidence>
<sequence length="393" mass="44682">MTTINIRRDVNDSFYRYKMPRLQSKIEGRGNGIKTVIPNMSEIARALSRSPLYVTKFFGFELGAQTTTNTDADRYIVNGAHDAEKLQDLLDVFIQRYVLCKSCKNPETDIIILKNDKIVRDCKACGQRSDVPHNAKLAGVILKNPPKNSKTKKSKAKTTASPEQISIEKETESNDEFMSAIAVPEQPFHEGHKINDDDDDDWTMDTSEAAIKARINELEGSIKTSLVLYDEEDEDEQDENNPYNQFGSWVLENLSASNIEIYKKAQGLKIESKHKTVAVLAQTVFDENILSQIENRASLFRKMIKDNEKHEKSLLGGTERLIDGNQAKLLPLVPKILMQYYQNDILSEEVVVKWANKTSRRYVDKDVDKKIKKAAEPFLKWLEEADDNDSGSE</sequence>
<dbReference type="Pfam" id="PF01873">
    <property type="entry name" value="eIF-5_eIF-2B"/>
    <property type="match status" value="1"/>
</dbReference>
<evidence type="ECO:0000259" key="7">
    <source>
        <dbReference type="PROSITE" id="PS51363"/>
    </source>
</evidence>
<dbReference type="FunFam" id="3.30.30.170:FF:000002">
    <property type="entry name" value="Eukaryotic translation initiation factor 5"/>
    <property type="match status" value="1"/>
</dbReference>
<dbReference type="CDD" id="cd11561">
    <property type="entry name" value="W2_eIF5"/>
    <property type="match status" value="1"/>
</dbReference>
<dbReference type="InterPro" id="IPR045196">
    <property type="entry name" value="IF2/IF5"/>
</dbReference>
<dbReference type="GeneID" id="28941055"/>
<dbReference type="InterPro" id="IPR016190">
    <property type="entry name" value="Transl_init_fac_IF2/IF5_Zn-bd"/>
</dbReference>
<dbReference type="GO" id="GO:0003743">
    <property type="term" value="F:translation initiation factor activity"/>
    <property type="evidence" value="ECO:0007669"/>
    <property type="project" value="UniProtKB-KW"/>
</dbReference>
<dbReference type="GO" id="GO:0005829">
    <property type="term" value="C:cytosol"/>
    <property type="evidence" value="ECO:0007669"/>
    <property type="project" value="TreeGrafter"/>
</dbReference>
<keyword evidence="2" id="KW-0396">Initiation factor</keyword>
<dbReference type="GO" id="GO:0033290">
    <property type="term" value="C:eukaryotic 48S preinitiation complex"/>
    <property type="evidence" value="ECO:0007669"/>
    <property type="project" value="EnsemblFungi"/>
</dbReference>
<dbReference type="InterPro" id="IPR016024">
    <property type="entry name" value="ARM-type_fold"/>
</dbReference>
<dbReference type="Gene3D" id="1.25.40.180">
    <property type="match status" value="1"/>
</dbReference>
<evidence type="ECO:0000313" key="8">
    <source>
        <dbReference type="EMBL" id="KTW28687.1"/>
    </source>
</evidence>
<dbReference type="PANTHER" id="PTHR23001">
    <property type="entry name" value="EUKARYOTIC TRANSLATION INITIATION FACTOR"/>
    <property type="match status" value="1"/>
</dbReference>
<dbReference type="SUPFAM" id="SSF48371">
    <property type="entry name" value="ARM repeat"/>
    <property type="match status" value="1"/>
</dbReference>
<dbReference type="PANTHER" id="PTHR23001:SF7">
    <property type="entry name" value="EUKARYOTIC TRANSLATION INITIATION FACTOR 5"/>
    <property type="match status" value="1"/>
</dbReference>
<dbReference type="OrthoDB" id="10250831at2759"/>
<dbReference type="Gene3D" id="3.30.30.170">
    <property type="match status" value="1"/>
</dbReference>
<feature type="domain" description="W2" evidence="7">
    <location>
        <begin position="236"/>
        <end position="392"/>
    </location>
</feature>
<dbReference type="SMART" id="SM00653">
    <property type="entry name" value="eIF2B_5"/>
    <property type="match status" value="1"/>
</dbReference>
<dbReference type="InterPro" id="IPR003307">
    <property type="entry name" value="W2_domain"/>
</dbReference>
<dbReference type="STRING" id="1408657.A0A0W4ZK01"/>
<evidence type="ECO:0000256" key="5">
    <source>
        <dbReference type="ARBA" id="ARBA00023134"/>
    </source>
</evidence>
<reference evidence="9" key="1">
    <citation type="journal article" date="2016" name="Nat. Commun.">
        <title>Genome analysis of three Pneumocystis species reveals adaptation mechanisms to life exclusively in mammalian hosts.</title>
        <authorList>
            <person name="Ma L."/>
            <person name="Chen Z."/>
            <person name="Huang D.W."/>
            <person name="Kutty G."/>
            <person name="Ishihara M."/>
            <person name="Wang H."/>
            <person name="Abouelleil A."/>
            <person name="Bishop L."/>
            <person name="Davey E."/>
            <person name="Deng R."/>
            <person name="Deng X."/>
            <person name="Fan L."/>
            <person name="Fantoni G."/>
            <person name="Fitzgerald M."/>
            <person name="Gogineni E."/>
            <person name="Goldberg J.M."/>
            <person name="Handley G."/>
            <person name="Hu X."/>
            <person name="Huber C."/>
            <person name="Jiao X."/>
            <person name="Jones K."/>
            <person name="Levin J.Z."/>
            <person name="Liu Y."/>
            <person name="Macdonald P."/>
            <person name="Melnikov A."/>
            <person name="Raley C."/>
            <person name="Sassi M."/>
            <person name="Sherman B.T."/>
            <person name="Song X."/>
            <person name="Sykes S."/>
            <person name="Tran B."/>
            <person name="Walsh L."/>
            <person name="Xia Y."/>
            <person name="Yang J."/>
            <person name="Young S."/>
            <person name="Zeng Q."/>
            <person name="Zheng X."/>
            <person name="Stephens R."/>
            <person name="Nusbaum C."/>
            <person name="Birren B.W."/>
            <person name="Azadi P."/>
            <person name="Lempicki R.A."/>
            <person name="Cuomo C.A."/>
            <person name="Kovacs J.A."/>
        </authorList>
    </citation>
    <scope>NUCLEOTIDE SEQUENCE [LARGE SCALE GENOMIC DNA]</scope>
    <source>
        <strain evidence="9">RU7</strain>
    </source>
</reference>
<dbReference type="PROSITE" id="PS51363">
    <property type="entry name" value="W2"/>
    <property type="match status" value="1"/>
</dbReference>
<evidence type="ECO:0000256" key="6">
    <source>
        <dbReference type="SAM" id="MobiDB-lite"/>
    </source>
</evidence>
<proteinExistence type="inferred from homology"/>
<organism evidence="8 9">
    <name type="scientific">Pneumocystis jirovecii (strain RU7)</name>
    <name type="common">Human pneumocystis pneumonia agent</name>
    <dbReference type="NCBI Taxonomy" id="1408657"/>
    <lineage>
        <taxon>Eukaryota</taxon>
        <taxon>Fungi</taxon>
        <taxon>Dikarya</taxon>
        <taxon>Ascomycota</taxon>
        <taxon>Taphrinomycotina</taxon>
        <taxon>Pneumocystomycetes</taxon>
        <taxon>Pneumocystaceae</taxon>
        <taxon>Pneumocystis</taxon>
    </lineage>
</organism>
<dbReference type="EMBL" id="LFWA01000011">
    <property type="protein sequence ID" value="KTW28687.1"/>
    <property type="molecule type" value="Genomic_DNA"/>
</dbReference>
<dbReference type="Pfam" id="PF02020">
    <property type="entry name" value="W2"/>
    <property type="match status" value="1"/>
</dbReference>
<dbReference type="SMART" id="SM00515">
    <property type="entry name" value="eIF5C"/>
    <property type="match status" value="1"/>
</dbReference>
<evidence type="ECO:0000313" key="9">
    <source>
        <dbReference type="Proteomes" id="UP000053447"/>
    </source>
</evidence>
<protein>
    <recommendedName>
        <fullName evidence="7">W2 domain-containing protein</fullName>
    </recommendedName>
</protein>
<dbReference type="VEuPathDB" id="FungiDB:T551_02537"/>
<dbReference type="GO" id="GO:0043614">
    <property type="term" value="C:multi-eIF complex"/>
    <property type="evidence" value="ECO:0007669"/>
    <property type="project" value="EnsemblFungi"/>
</dbReference>